<feature type="domain" description="Peptidase M15C" evidence="1">
    <location>
        <begin position="83"/>
        <end position="188"/>
    </location>
</feature>
<dbReference type="EMBL" id="VSSQ01059138">
    <property type="protein sequence ID" value="MPN12730.1"/>
    <property type="molecule type" value="Genomic_DNA"/>
</dbReference>
<dbReference type="SUPFAM" id="SSF55166">
    <property type="entry name" value="Hedgehog/DD-peptidase"/>
    <property type="match status" value="1"/>
</dbReference>
<dbReference type="InterPro" id="IPR039561">
    <property type="entry name" value="Peptidase_M15C"/>
</dbReference>
<sequence>MDARYVVADPDWESNNIISYDCLPGREPWRIHKAALPYYKAASYYLNNVHVRISGTSGDSGVLLLRDLIDTYNGSYCSRFTSSEKSISHHAFGTATDLNGGMGANDNLKENIALINDEVRNFLTYNGIKSENNVLYYDYTYSGNSLLWVFQTIPETVINYILYELAFYRAGFQWGHYYVSTSDGMHFTLTDNIRISHDGNDGLRKVFEYIEAYTPEE</sequence>
<protein>
    <recommendedName>
        <fullName evidence="1">Peptidase M15C domain-containing protein</fullName>
    </recommendedName>
</protein>
<dbReference type="Gene3D" id="3.30.1380.10">
    <property type="match status" value="1"/>
</dbReference>
<dbReference type="GO" id="GO:0008233">
    <property type="term" value="F:peptidase activity"/>
    <property type="evidence" value="ECO:0007669"/>
    <property type="project" value="InterPro"/>
</dbReference>
<evidence type="ECO:0000259" key="1">
    <source>
        <dbReference type="Pfam" id="PF13539"/>
    </source>
</evidence>
<comment type="caution">
    <text evidence="2">The sequence shown here is derived from an EMBL/GenBank/DDBJ whole genome shotgun (WGS) entry which is preliminary data.</text>
</comment>
<dbReference type="AlphaFoldDB" id="A0A645FFL1"/>
<organism evidence="2">
    <name type="scientific">bioreactor metagenome</name>
    <dbReference type="NCBI Taxonomy" id="1076179"/>
    <lineage>
        <taxon>unclassified sequences</taxon>
        <taxon>metagenomes</taxon>
        <taxon>ecological metagenomes</taxon>
    </lineage>
</organism>
<proteinExistence type="predicted"/>
<gene>
    <name evidence="2" type="ORF">SDC9_160050</name>
</gene>
<accession>A0A645FFL1</accession>
<dbReference type="Pfam" id="PF13539">
    <property type="entry name" value="Peptidase_M15_4"/>
    <property type="match status" value="1"/>
</dbReference>
<evidence type="ECO:0000313" key="2">
    <source>
        <dbReference type="EMBL" id="MPN12730.1"/>
    </source>
</evidence>
<name>A0A645FFL1_9ZZZZ</name>
<dbReference type="InterPro" id="IPR009045">
    <property type="entry name" value="Zn_M74/Hedgehog-like"/>
</dbReference>
<reference evidence="2" key="1">
    <citation type="submission" date="2019-08" db="EMBL/GenBank/DDBJ databases">
        <authorList>
            <person name="Kucharzyk K."/>
            <person name="Murdoch R.W."/>
            <person name="Higgins S."/>
            <person name="Loffler F."/>
        </authorList>
    </citation>
    <scope>NUCLEOTIDE SEQUENCE</scope>
</reference>